<dbReference type="OrthoDB" id="412788at2759"/>
<dbReference type="GO" id="GO:0016491">
    <property type="term" value="F:oxidoreductase activity"/>
    <property type="evidence" value="ECO:0007669"/>
    <property type="project" value="InterPro"/>
</dbReference>
<evidence type="ECO:0000313" key="3">
    <source>
        <dbReference type="Proteomes" id="UP000184330"/>
    </source>
</evidence>
<name>A0A1L7WRZ2_9HELO</name>
<proteinExistence type="inferred from homology"/>
<dbReference type="Proteomes" id="UP000184330">
    <property type="component" value="Unassembled WGS sequence"/>
</dbReference>
<gene>
    <name evidence="2" type="ORF">PAC_05442</name>
</gene>
<comment type="similarity">
    <text evidence="1">Belongs to the asaB hydroxylase/desaturase family.</text>
</comment>
<dbReference type="AlphaFoldDB" id="A0A1L7WRZ2"/>
<organism evidence="2 3">
    <name type="scientific">Phialocephala subalpina</name>
    <dbReference type="NCBI Taxonomy" id="576137"/>
    <lineage>
        <taxon>Eukaryota</taxon>
        <taxon>Fungi</taxon>
        <taxon>Dikarya</taxon>
        <taxon>Ascomycota</taxon>
        <taxon>Pezizomycotina</taxon>
        <taxon>Leotiomycetes</taxon>
        <taxon>Helotiales</taxon>
        <taxon>Mollisiaceae</taxon>
        <taxon>Phialocephala</taxon>
        <taxon>Phialocephala fortinii species complex</taxon>
    </lineage>
</organism>
<dbReference type="EMBL" id="FJOG01000006">
    <property type="protein sequence ID" value="CZR55554.1"/>
    <property type="molecule type" value="Genomic_DNA"/>
</dbReference>
<dbReference type="PANTHER" id="PTHR34598">
    <property type="entry name" value="BLL6449 PROTEIN"/>
    <property type="match status" value="1"/>
</dbReference>
<keyword evidence="3" id="KW-1185">Reference proteome</keyword>
<evidence type="ECO:0008006" key="4">
    <source>
        <dbReference type="Google" id="ProtNLM"/>
    </source>
</evidence>
<dbReference type="InterPro" id="IPR044053">
    <property type="entry name" value="AsaB-like"/>
</dbReference>
<dbReference type="PANTHER" id="PTHR34598:SF3">
    <property type="entry name" value="OXIDOREDUCTASE AN1597"/>
    <property type="match status" value="1"/>
</dbReference>
<protein>
    <recommendedName>
        <fullName evidence="4">7alpha-cephem-methoxylase P8 chain</fullName>
    </recommendedName>
</protein>
<dbReference type="NCBIfam" id="NF041278">
    <property type="entry name" value="CmcJ_NvfI_EfuI"/>
    <property type="match status" value="1"/>
</dbReference>
<sequence length="286" mass="32780">MAITSQIVPNTGTGFDAQTKLQYLDPKSTLMRRYLAPGGAYNTCTMEWRDILVKDARPTKPDFSLETTGFCLVDDKSLVSNWNDTDQLRGVYTEEIRHLIRKMTGADEVMVFEPTLRRNSTTSQWQPFGSEVHVDYTAQTAEGLIDTFLEKDGLERSSFKKFQCVNVWRVLSPAPQNYPLGICDARSVGPNEFRANYRIKVDVLPDPTNLPTQEPPPTPAADMFEYRPYHKWWFFSDMEAHEALVFKLYDSEDPSKRCPHTAFHDSLRAGTFPRESIEIRTIACFK</sequence>
<evidence type="ECO:0000313" key="2">
    <source>
        <dbReference type="EMBL" id="CZR55554.1"/>
    </source>
</evidence>
<evidence type="ECO:0000256" key="1">
    <source>
        <dbReference type="ARBA" id="ARBA00023604"/>
    </source>
</evidence>
<accession>A0A1L7WRZ2</accession>
<reference evidence="2 3" key="1">
    <citation type="submission" date="2016-03" db="EMBL/GenBank/DDBJ databases">
        <authorList>
            <person name="Ploux O."/>
        </authorList>
    </citation>
    <scope>NUCLEOTIDE SEQUENCE [LARGE SCALE GENOMIC DNA]</scope>
    <source>
        <strain evidence="2 3">UAMH 11012</strain>
    </source>
</reference>